<proteinExistence type="predicted"/>
<comment type="caution">
    <text evidence="2">The sequence shown here is derived from an EMBL/GenBank/DDBJ whole genome shotgun (WGS) entry which is preliminary data.</text>
</comment>
<reference evidence="2 3" key="1">
    <citation type="submission" date="2020-04" db="EMBL/GenBank/DDBJ databases">
        <title>Perkinsus olseni comparative genomics.</title>
        <authorList>
            <person name="Bogema D.R."/>
        </authorList>
    </citation>
    <scope>NUCLEOTIDE SEQUENCE [LARGE SCALE GENOMIC DNA]</scope>
    <source>
        <strain evidence="2">ATCC PRA-179</strain>
    </source>
</reference>
<dbReference type="AlphaFoldDB" id="A0A7J6KSN5"/>
<dbReference type="InterPro" id="IPR036397">
    <property type="entry name" value="RNaseH_sf"/>
</dbReference>
<dbReference type="Gene3D" id="3.30.420.10">
    <property type="entry name" value="Ribonuclease H-like superfamily/Ribonuclease H"/>
    <property type="match status" value="1"/>
</dbReference>
<sequence length="289" mass="33231">MALRALMDEDHRITLHEALAFAQARVNSTIDPALGVSPHEAVYGFPLQSPLAQWASSQTSSTPDDDEDLEKFIAHPNKKHKRAIRSACDKLRRRREKIVQDWRELWQERKPQPINKPDGFKLGEKVLVWTQPSHKLDRMWQEGEIIRRIGTRCYEVKLSNNSKQLYSADHLKTYLPPNKVYSDDDTPPIDDDDDDSSVTPMLPTRSSRHTKFIMWKDPHDDKVRYGKIERWTGTGEYLIQEYRLGSNDKLSAVDSVGSFLKLSPKDVKKIKVDEATNTLLGEKLDEVAP</sequence>
<gene>
    <name evidence="2" type="ORF">FOZ61_001148</name>
</gene>
<name>A0A7J6KSN5_PEROL</name>
<dbReference type="OrthoDB" id="10405933at2759"/>
<evidence type="ECO:0000313" key="2">
    <source>
        <dbReference type="EMBL" id="KAF4649609.1"/>
    </source>
</evidence>
<feature type="compositionally biased region" description="Acidic residues" evidence="1">
    <location>
        <begin position="183"/>
        <end position="196"/>
    </location>
</feature>
<evidence type="ECO:0000313" key="3">
    <source>
        <dbReference type="Proteomes" id="UP000570595"/>
    </source>
</evidence>
<dbReference type="GO" id="GO:0003676">
    <property type="term" value="F:nucleic acid binding"/>
    <property type="evidence" value="ECO:0007669"/>
    <property type="project" value="InterPro"/>
</dbReference>
<dbReference type="EMBL" id="JABAHT010001263">
    <property type="protein sequence ID" value="KAF4649609.1"/>
    <property type="molecule type" value="Genomic_DNA"/>
</dbReference>
<accession>A0A7J6KSN5</accession>
<organism evidence="2 3">
    <name type="scientific">Perkinsus olseni</name>
    <name type="common">Perkinsus atlanticus</name>
    <dbReference type="NCBI Taxonomy" id="32597"/>
    <lineage>
        <taxon>Eukaryota</taxon>
        <taxon>Sar</taxon>
        <taxon>Alveolata</taxon>
        <taxon>Perkinsozoa</taxon>
        <taxon>Perkinsea</taxon>
        <taxon>Perkinsida</taxon>
        <taxon>Perkinsidae</taxon>
        <taxon>Perkinsus</taxon>
    </lineage>
</organism>
<feature type="region of interest" description="Disordered" evidence="1">
    <location>
        <begin position="177"/>
        <end position="203"/>
    </location>
</feature>
<protein>
    <submittedName>
        <fullName evidence="2">Uncharacterized protein</fullName>
    </submittedName>
</protein>
<evidence type="ECO:0000256" key="1">
    <source>
        <dbReference type="SAM" id="MobiDB-lite"/>
    </source>
</evidence>
<dbReference type="Proteomes" id="UP000570595">
    <property type="component" value="Unassembled WGS sequence"/>
</dbReference>